<dbReference type="SUPFAM" id="SSF56601">
    <property type="entry name" value="beta-lactamase/transpeptidase-like"/>
    <property type="match status" value="1"/>
</dbReference>
<accession>A0A8H5UYQ7</accession>
<evidence type="ECO:0000313" key="2">
    <source>
        <dbReference type="Proteomes" id="UP000544095"/>
    </source>
</evidence>
<proteinExistence type="predicted"/>
<reference evidence="1 2" key="1">
    <citation type="submission" date="2020-05" db="EMBL/GenBank/DDBJ databases">
        <title>Identification and distribution of gene clusters putatively required for synthesis of sphingolipid metabolism inhibitors in phylogenetically diverse species of the filamentous fungus Fusarium.</title>
        <authorList>
            <person name="Kim H.-S."/>
            <person name="Busman M."/>
            <person name="Brown D.W."/>
            <person name="Divon H."/>
            <person name="Uhlig S."/>
            <person name="Proctor R.H."/>
        </authorList>
    </citation>
    <scope>NUCLEOTIDE SEQUENCE [LARGE SCALE GENOMIC DNA]</scope>
    <source>
        <strain evidence="1 2">NRRL 25211</strain>
    </source>
</reference>
<sequence>MLTTAAIDHLINRGKLSLRTKVYKRTGYFDAKDKRAMDITVKHLLEHKGRYDRREAGEDISVDSNKRTSFEAWISVAAVYWGYGAIMEECSAAFSHKASASTIAKFAGFHAVSGIGLRGNGYRQCDFEGARTHVKNNGNFGFAVVLNTRDFVFD</sequence>
<protein>
    <submittedName>
        <fullName evidence="1">Penicillin-binding protein</fullName>
    </submittedName>
</protein>
<dbReference type="Gene3D" id="3.40.710.10">
    <property type="entry name" value="DD-peptidase/beta-lactamase superfamily"/>
    <property type="match status" value="1"/>
</dbReference>
<organism evidence="1 2">
    <name type="scientific">Fusarium pseudoanthophilum</name>
    <dbReference type="NCBI Taxonomy" id="48495"/>
    <lineage>
        <taxon>Eukaryota</taxon>
        <taxon>Fungi</taxon>
        <taxon>Dikarya</taxon>
        <taxon>Ascomycota</taxon>
        <taxon>Pezizomycotina</taxon>
        <taxon>Sordariomycetes</taxon>
        <taxon>Hypocreomycetidae</taxon>
        <taxon>Hypocreales</taxon>
        <taxon>Nectriaceae</taxon>
        <taxon>Fusarium</taxon>
        <taxon>Fusarium fujikuroi species complex</taxon>
    </lineage>
</organism>
<evidence type="ECO:0000313" key="1">
    <source>
        <dbReference type="EMBL" id="KAF5604171.1"/>
    </source>
</evidence>
<dbReference type="AlphaFoldDB" id="A0A8H5UYQ7"/>
<dbReference type="InterPro" id="IPR012338">
    <property type="entry name" value="Beta-lactam/transpept-like"/>
</dbReference>
<name>A0A8H5UYQ7_9HYPO</name>
<gene>
    <name evidence="1" type="ORF">FPANT_1546</name>
</gene>
<keyword evidence="2" id="KW-1185">Reference proteome</keyword>
<comment type="caution">
    <text evidence="1">The sequence shown here is derived from an EMBL/GenBank/DDBJ whole genome shotgun (WGS) entry which is preliminary data.</text>
</comment>
<dbReference type="Proteomes" id="UP000544095">
    <property type="component" value="Unassembled WGS sequence"/>
</dbReference>
<dbReference type="EMBL" id="JAAOAR010000063">
    <property type="protein sequence ID" value="KAF5604171.1"/>
    <property type="molecule type" value="Genomic_DNA"/>
</dbReference>